<dbReference type="GO" id="GO:0000127">
    <property type="term" value="C:transcription factor TFIIIC complex"/>
    <property type="evidence" value="ECO:0007669"/>
    <property type="project" value="InterPro"/>
</dbReference>
<dbReference type="GO" id="GO:0003677">
    <property type="term" value="F:DNA binding"/>
    <property type="evidence" value="ECO:0007669"/>
    <property type="project" value="InterPro"/>
</dbReference>
<dbReference type="GO" id="GO:0042791">
    <property type="term" value="P:5S class rRNA transcription by RNA polymerase III"/>
    <property type="evidence" value="ECO:0007669"/>
    <property type="project" value="TreeGrafter"/>
</dbReference>
<dbReference type="PANTHER" id="PTHR15180">
    <property type="entry name" value="GENERAL TRANSCRIPTION FACTOR 3C POLYPEPTIDE 1"/>
    <property type="match status" value="1"/>
</dbReference>
<keyword evidence="4" id="KW-1185">Reference proteome</keyword>
<gene>
    <name evidence="3" type="ORF">E1A91_D04G011500v1</name>
</gene>
<evidence type="ECO:0000313" key="3">
    <source>
        <dbReference type="EMBL" id="TYI85671.1"/>
    </source>
</evidence>
<dbReference type="InterPro" id="IPR056020">
    <property type="entry name" value="DUF7599"/>
</dbReference>
<dbReference type="Pfam" id="PF24657">
    <property type="entry name" value="DUF7646"/>
    <property type="match status" value="1"/>
</dbReference>
<evidence type="ECO:0000259" key="1">
    <source>
        <dbReference type="Pfam" id="PF24538"/>
    </source>
</evidence>
<reference evidence="3 4" key="1">
    <citation type="submission" date="2019-07" db="EMBL/GenBank/DDBJ databases">
        <title>WGS assembly of Gossypium mustelinum.</title>
        <authorList>
            <person name="Chen Z.J."/>
            <person name="Sreedasyam A."/>
            <person name="Ando A."/>
            <person name="Song Q."/>
            <person name="De L."/>
            <person name="Hulse-Kemp A."/>
            <person name="Ding M."/>
            <person name="Ye W."/>
            <person name="Kirkbride R."/>
            <person name="Jenkins J."/>
            <person name="Plott C."/>
            <person name="Lovell J."/>
            <person name="Lin Y.-M."/>
            <person name="Vaughn R."/>
            <person name="Liu B."/>
            <person name="Li W."/>
            <person name="Simpson S."/>
            <person name="Scheffler B."/>
            <person name="Saski C."/>
            <person name="Grover C."/>
            <person name="Hu G."/>
            <person name="Conover J."/>
            <person name="Carlson J."/>
            <person name="Shu S."/>
            <person name="Boston L."/>
            <person name="Williams M."/>
            <person name="Peterson D."/>
            <person name="Mcgee K."/>
            <person name="Jones D."/>
            <person name="Wendel J."/>
            <person name="Stelly D."/>
            <person name="Grimwood J."/>
            <person name="Schmutz J."/>
        </authorList>
    </citation>
    <scope>NUCLEOTIDE SEQUENCE [LARGE SCALE GENOMIC DNA]</scope>
    <source>
        <strain evidence="3">1408120.09</strain>
    </source>
</reference>
<dbReference type="AlphaFoldDB" id="A0A5D2V8I4"/>
<sequence>MKVVCDKLEEANGKVLVVSDIKRDLGYTRSKGHKAWRNIYRRLKDAGLVEDLHAVVNEKVEFCLRLVKSFPEKNFEPKILGCDDNLDKGQQLKFGKSILNVDQIVELPIDNQIYDMVDAEGSEGLPVMTVHIYFLDFSLL</sequence>
<proteinExistence type="predicted"/>
<organism evidence="3 4">
    <name type="scientific">Gossypium mustelinum</name>
    <name type="common">Cotton</name>
    <name type="synonym">Gossypium caicoense</name>
    <dbReference type="NCBI Taxonomy" id="34275"/>
    <lineage>
        <taxon>Eukaryota</taxon>
        <taxon>Viridiplantae</taxon>
        <taxon>Streptophyta</taxon>
        <taxon>Embryophyta</taxon>
        <taxon>Tracheophyta</taxon>
        <taxon>Spermatophyta</taxon>
        <taxon>Magnoliopsida</taxon>
        <taxon>eudicotyledons</taxon>
        <taxon>Gunneridae</taxon>
        <taxon>Pentapetalae</taxon>
        <taxon>rosids</taxon>
        <taxon>malvids</taxon>
        <taxon>Malvales</taxon>
        <taxon>Malvaceae</taxon>
        <taxon>Malvoideae</taxon>
        <taxon>Gossypium</taxon>
    </lineage>
</organism>
<dbReference type="InterPro" id="IPR056063">
    <property type="entry name" value="DUF7646"/>
</dbReference>
<dbReference type="EMBL" id="CM017652">
    <property type="protein sequence ID" value="TYI85671.1"/>
    <property type="molecule type" value="Genomic_DNA"/>
</dbReference>
<protein>
    <submittedName>
        <fullName evidence="3">Uncharacterized protein</fullName>
    </submittedName>
</protein>
<dbReference type="PANTHER" id="PTHR15180:SF1">
    <property type="entry name" value="GENERAL TRANSCRIPTION FACTOR 3C POLYPEPTIDE 1"/>
    <property type="match status" value="1"/>
</dbReference>
<evidence type="ECO:0000313" key="4">
    <source>
        <dbReference type="Proteomes" id="UP000323597"/>
    </source>
</evidence>
<accession>A0A5D2V8I4</accession>
<dbReference type="GO" id="GO:0006384">
    <property type="term" value="P:transcription initiation at RNA polymerase III promoter"/>
    <property type="evidence" value="ECO:0007669"/>
    <property type="project" value="InterPro"/>
</dbReference>
<dbReference type="InterPro" id="IPR044210">
    <property type="entry name" value="Tfc3-like"/>
</dbReference>
<name>A0A5D2V8I4_GOSMU</name>
<feature type="domain" description="DUF7599" evidence="1">
    <location>
        <begin position="1"/>
        <end position="78"/>
    </location>
</feature>
<dbReference type="Pfam" id="PF24538">
    <property type="entry name" value="DUF7599"/>
    <property type="match status" value="1"/>
</dbReference>
<dbReference type="Proteomes" id="UP000323597">
    <property type="component" value="Chromosome D04"/>
</dbReference>
<feature type="domain" description="DUF7646" evidence="2">
    <location>
        <begin position="96"/>
        <end position="130"/>
    </location>
</feature>
<evidence type="ECO:0000259" key="2">
    <source>
        <dbReference type="Pfam" id="PF24657"/>
    </source>
</evidence>